<keyword evidence="2" id="KW-1185">Reference proteome</keyword>
<reference evidence="1 2" key="1">
    <citation type="submission" date="2018-08" db="EMBL/GenBank/DDBJ databases">
        <authorList>
            <person name="Miller G.E."/>
            <person name="Abrahams R."/>
            <person name="Bazan D.C."/>
            <person name="Beglau B.C."/>
            <person name="Blaylock E.C."/>
            <person name="Choi J.D."/>
            <person name="Grewal S.K."/>
            <person name="Hernandez E.V."/>
            <person name="Kim D.J."/>
            <person name="Kim K."/>
            <person name="Lee Y."/>
            <person name="Linde M.K."/>
            <person name="Lopez M.B."/>
            <person name="Pangalila E."/>
            <person name="Parker M.A."/>
            <person name="Specht R.C."/>
            <person name="Teng M.C."/>
            <person name="Toledo B."/>
            <person name="Tran S."/>
            <person name="Yu H."/>
            <person name="Kalaj N."/>
            <person name="Muthiah A.S."/>
            <person name="Dean N.S."/>
            <person name="Diaz A."/>
            <person name="Garlena R.A."/>
            <person name="Russell D.A."/>
            <person name="Pope W.H."/>
            <person name="Jacobs-Sera D."/>
            <person name="Hatfull G.F."/>
        </authorList>
    </citation>
    <scope>NUCLEOTIDE SEQUENCE [LARGE SCALE GENOMIC DNA]</scope>
</reference>
<dbReference type="KEGG" id="vg:55003706"/>
<dbReference type="Proteomes" id="UP000279330">
    <property type="component" value="Segment"/>
</dbReference>
<protein>
    <submittedName>
        <fullName evidence="1">Uncharacterized protein</fullName>
    </submittedName>
</protein>
<dbReference type="GeneID" id="55003706"/>
<evidence type="ECO:0000313" key="1">
    <source>
        <dbReference type="EMBL" id="AYB70141.1"/>
    </source>
</evidence>
<dbReference type="RefSeq" id="YP_009812637.1">
    <property type="nucleotide sequence ID" value="NC_048068.1"/>
</dbReference>
<name>A0A385UEV4_9CAUD</name>
<organism evidence="1 2">
    <name type="scientific">Microbacterium phage OneinaGillian</name>
    <dbReference type="NCBI Taxonomy" id="2301604"/>
    <lineage>
        <taxon>Viruses</taxon>
        <taxon>Duplodnaviria</taxon>
        <taxon>Heunggongvirae</taxon>
        <taxon>Uroviricota</taxon>
        <taxon>Caudoviricetes</taxon>
        <taxon>Gillianvirus</taxon>
        <taxon>Gillianvirus oneinagillian</taxon>
    </lineage>
</organism>
<evidence type="ECO:0000313" key="2">
    <source>
        <dbReference type="Proteomes" id="UP000279330"/>
    </source>
</evidence>
<gene>
    <name evidence="1" type="primary">31</name>
    <name evidence="1" type="ORF">SEA_ONEIAGILLIAN_31</name>
</gene>
<sequence length="165" mass="17978">MAEIQDDTKIYPILSELSACLCNEVGERSCFCGIIVGNDIPLEYAGLECESQVGYVRLISAYPSVDFPEQDATASCVSLMAYSIAVGIVRVWDNTDEDGGPRAAEDVIELSRLMLADMAVIRRTIQCCFGDKFEDIEYIVGAYTPLSGVQGVAGGEQLVTIQERF</sequence>
<dbReference type="EMBL" id="MH727556">
    <property type="protein sequence ID" value="AYB70141.1"/>
    <property type="molecule type" value="Genomic_DNA"/>
</dbReference>
<accession>A0A385UEV4</accession>
<proteinExistence type="predicted"/>